<dbReference type="EMBL" id="CP049886">
    <property type="protein sequence ID" value="QIL46437.1"/>
    <property type="molecule type" value="Genomic_DNA"/>
</dbReference>
<name>A0A6G8AN63_9ENTE</name>
<protein>
    <submittedName>
        <fullName evidence="1">DUF177 domain-containing protein</fullName>
    </submittedName>
</protein>
<gene>
    <name evidence="1" type="ORF">G7081_04815</name>
</gene>
<sequence>MKWSLLELNKFKDEPLVFSETIDVNQSLTEREPNILGASPVKVSGIFSVSQNEYIADFDIETELTLASTRSLEPVPYLTKLHITEIYMTPEQFEKQQDKIAADELVMILEKDLIDLSEAVEDHLLLSLPLQVLTDEEKQSEANIVGSDWELMSEDAYYNERQQQEQNNIDPRLAKLSALLDNNKDSGDE</sequence>
<keyword evidence="2" id="KW-1185">Reference proteome</keyword>
<dbReference type="InterPro" id="IPR003772">
    <property type="entry name" value="YceD"/>
</dbReference>
<dbReference type="Proteomes" id="UP000500890">
    <property type="component" value="Chromosome"/>
</dbReference>
<dbReference type="AlphaFoldDB" id="A0A6G8AN63"/>
<dbReference type="KEGG" id="vah:G7081_04815"/>
<organism evidence="1 2">
    <name type="scientific">Vagococcus coleopterorum</name>
    <dbReference type="NCBI Taxonomy" id="2714946"/>
    <lineage>
        <taxon>Bacteria</taxon>
        <taxon>Bacillati</taxon>
        <taxon>Bacillota</taxon>
        <taxon>Bacilli</taxon>
        <taxon>Lactobacillales</taxon>
        <taxon>Enterococcaceae</taxon>
        <taxon>Vagococcus</taxon>
    </lineage>
</organism>
<reference evidence="1 2" key="1">
    <citation type="submission" date="2020-03" db="EMBL/GenBank/DDBJ databases">
        <title>Vagococcus sp. nov., isolated from beetles.</title>
        <authorList>
            <person name="Hyun D.-W."/>
            <person name="Bae J.-W."/>
        </authorList>
    </citation>
    <scope>NUCLEOTIDE SEQUENCE [LARGE SCALE GENOMIC DNA]</scope>
    <source>
        <strain evidence="1 2">HDW17A</strain>
    </source>
</reference>
<evidence type="ECO:0000313" key="2">
    <source>
        <dbReference type="Proteomes" id="UP000500890"/>
    </source>
</evidence>
<dbReference type="RefSeq" id="WP_166007826.1">
    <property type="nucleotide sequence ID" value="NZ_CP049886.1"/>
</dbReference>
<accession>A0A6G8AN63</accession>
<proteinExistence type="predicted"/>
<evidence type="ECO:0000313" key="1">
    <source>
        <dbReference type="EMBL" id="QIL46437.1"/>
    </source>
</evidence>
<dbReference type="Pfam" id="PF02620">
    <property type="entry name" value="YceD"/>
    <property type="match status" value="1"/>
</dbReference>